<dbReference type="OrthoDB" id="8442276at2"/>
<protein>
    <submittedName>
        <fullName evidence="1">DUF4256 domain-containing protein</fullName>
    </submittedName>
</protein>
<dbReference type="RefSeq" id="WP_123847876.1">
    <property type="nucleotide sequence ID" value="NZ_RPDH01000002.1"/>
</dbReference>
<dbReference type="AlphaFoldDB" id="A0A3N4PMQ2"/>
<proteinExistence type="predicted"/>
<gene>
    <name evidence="1" type="ORF">EGT74_17810</name>
</gene>
<comment type="caution">
    <text evidence="1">The sequence shown here is derived from an EMBL/GenBank/DDBJ whole genome shotgun (WGS) entry which is preliminary data.</text>
</comment>
<reference evidence="1 2" key="1">
    <citation type="submission" date="2018-11" db="EMBL/GenBank/DDBJ databases">
        <title>Chitinophaga lutea sp.nov., isolate from arsenic contaminated soil.</title>
        <authorList>
            <person name="Zong Y."/>
        </authorList>
    </citation>
    <scope>NUCLEOTIDE SEQUENCE [LARGE SCALE GENOMIC DNA]</scope>
    <source>
        <strain evidence="1 2">ZY74</strain>
    </source>
</reference>
<dbReference type="EMBL" id="RPDH01000002">
    <property type="protein sequence ID" value="RPE08878.1"/>
    <property type="molecule type" value="Genomic_DNA"/>
</dbReference>
<keyword evidence="2" id="KW-1185">Reference proteome</keyword>
<evidence type="ECO:0000313" key="1">
    <source>
        <dbReference type="EMBL" id="RPE08878.1"/>
    </source>
</evidence>
<dbReference type="Pfam" id="PF14066">
    <property type="entry name" value="DUF4256"/>
    <property type="match status" value="1"/>
</dbReference>
<sequence length="188" mass="21536">MKNAKKELSAKQREDLLKALKTRFEKNMQRHKGIEWAKVQAKLESHPAKLWSLYQMEETEGEPDVVGFDKKAGEYIFYDCSPETPKGRRNVCYDKAALDARKEHKPHDSALEIADAMGIDVLTEEQYRELQQLGNFDAKTSSWIITPPAIRKLGGALFGDYRYGHVFVYHNGASSYYSSRAFRGSLRV</sequence>
<organism evidence="1 2">
    <name type="scientific">Chitinophaga lutea</name>
    <dbReference type="NCBI Taxonomy" id="2488634"/>
    <lineage>
        <taxon>Bacteria</taxon>
        <taxon>Pseudomonadati</taxon>
        <taxon>Bacteroidota</taxon>
        <taxon>Chitinophagia</taxon>
        <taxon>Chitinophagales</taxon>
        <taxon>Chitinophagaceae</taxon>
        <taxon>Chitinophaga</taxon>
    </lineage>
</organism>
<name>A0A3N4PMQ2_9BACT</name>
<dbReference type="Proteomes" id="UP000278351">
    <property type="component" value="Unassembled WGS sequence"/>
</dbReference>
<evidence type="ECO:0000313" key="2">
    <source>
        <dbReference type="Proteomes" id="UP000278351"/>
    </source>
</evidence>
<dbReference type="InterPro" id="IPR025352">
    <property type="entry name" value="DUF4256"/>
</dbReference>
<accession>A0A3N4PMQ2</accession>